<protein>
    <recommendedName>
        <fullName evidence="4">Antistasin-like domain-containing protein</fullName>
    </recommendedName>
</protein>
<dbReference type="InterPro" id="IPR004094">
    <property type="entry name" value="Antistasin-like"/>
</dbReference>
<dbReference type="EMBL" id="RQTK01000414">
    <property type="protein sequence ID" value="RUS80040.1"/>
    <property type="molecule type" value="Genomic_DNA"/>
</dbReference>
<dbReference type="GO" id="GO:0004867">
    <property type="term" value="F:serine-type endopeptidase inhibitor activity"/>
    <property type="evidence" value="ECO:0007669"/>
    <property type="project" value="UniProtKB-KW"/>
</dbReference>
<dbReference type="OrthoDB" id="6157973at2759"/>
<sequence length="107" mass="11895">MEALRFHIVTLTVLVVTALFLASPSHSRPQKRGFCLSLCGDVNNVTCPSGYECQSNGCGHQCYRTTFQQPLDCPMVRCAYNCPLGFVRDEYGCEGCECDYSRLQLLG</sequence>
<dbReference type="PROSITE" id="PS51252">
    <property type="entry name" value="ANTISTASIN"/>
    <property type="match status" value="1"/>
</dbReference>
<organism evidence="5 6">
    <name type="scientific">Elysia chlorotica</name>
    <name type="common">Eastern emerald elysia</name>
    <name type="synonym">Sea slug</name>
    <dbReference type="NCBI Taxonomy" id="188477"/>
    <lineage>
        <taxon>Eukaryota</taxon>
        <taxon>Metazoa</taxon>
        <taxon>Spiralia</taxon>
        <taxon>Lophotrochozoa</taxon>
        <taxon>Mollusca</taxon>
        <taxon>Gastropoda</taxon>
        <taxon>Heterobranchia</taxon>
        <taxon>Euthyneura</taxon>
        <taxon>Panpulmonata</taxon>
        <taxon>Sacoglossa</taxon>
        <taxon>Placobranchoidea</taxon>
        <taxon>Plakobranchidae</taxon>
        <taxon>Elysia</taxon>
    </lineage>
</organism>
<comment type="caution">
    <text evidence="5">The sequence shown here is derived from an EMBL/GenBank/DDBJ whole genome shotgun (WGS) entry which is preliminary data.</text>
</comment>
<keyword evidence="1" id="KW-0646">Protease inhibitor</keyword>
<name>A0A433TEQ8_ELYCH</name>
<accession>A0A433TEQ8</accession>
<evidence type="ECO:0000259" key="4">
    <source>
        <dbReference type="PROSITE" id="PS51252"/>
    </source>
</evidence>
<evidence type="ECO:0000256" key="3">
    <source>
        <dbReference type="SAM" id="SignalP"/>
    </source>
</evidence>
<dbReference type="Pfam" id="PF02822">
    <property type="entry name" value="Antistasin"/>
    <property type="match status" value="1"/>
</dbReference>
<feature type="chain" id="PRO_5018972435" description="Antistasin-like domain-containing protein" evidence="3">
    <location>
        <begin position="28"/>
        <end position="107"/>
    </location>
</feature>
<proteinExistence type="predicted"/>
<evidence type="ECO:0000313" key="6">
    <source>
        <dbReference type="Proteomes" id="UP000271974"/>
    </source>
</evidence>
<keyword evidence="3" id="KW-0732">Signal</keyword>
<dbReference type="Proteomes" id="UP000271974">
    <property type="component" value="Unassembled WGS sequence"/>
</dbReference>
<dbReference type="Gene3D" id="2.10.22.10">
    <property type="entry name" value="Antistasin, domain 1"/>
    <property type="match status" value="1"/>
</dbReference>
<gene>
    <name evidence="5" type="ORF">EGW08_012210</name>
</gene>
<keyword evidence="2" id="KW-0722">Serine protease inhibitor</keyword>
<dbReference type="AlphaFoldDB" id="A0A433TEQ8"/>
<feature type="domain" description="Antistasin-like" evidence="4">
    <location>
        <begin position="73"/>
        <end position="98"/>
    </location>
</feature>
<dbReference type="SUPFAM" id="SSF57262">
    <property type="entry name" value="Leech antihemostatic proteins"/>
    <property type="match status" value="1"/>
</dbReference>
<evidence type="ECO:0000256" key="2">
    <source>
        <dbReference type="ARBA" id="ARBA00022900"/>
    </source>
</evidence>
<dbReference type="InterPro" id="IPR011061">
    <property type="entry name" value="Hirudin/antistatin"/>
</dbReference>
<evidence type="ECO:0000256" key="1">
    <source>
        <dbReference type="ARBA" id="ARBA00022690"/>
    </source>
</evidence>
<feature type="signal peptide" evidence="3">
    <location>
        <begin position="1"/>
        <end position="27"/>
    </location>
</feature>
<reference evidence="5 6" key="1">
    <citation type="submission" date="2019-01" db="EMBL/GenBank/DDBJ databases">
        <title>A draft genome assembly of the solar-powered sea slug Elysia chlorotica.</title>
        <authorList>
            <person name="Cai H."/>
            <person name="Li Q."/>
            <person name="Fang X."/>
            <person name="Li J."/>
            <person name="Curtis N.E."/>
            <person name="Altenburger A."/>
            <person name="Shibata T."/>
            <person name="Feng M."/>
            <person name="Maeda T."/>
            <person name="Schwartz J.A."/>
            <person name="Shigenobu S."/>
            <person name="Lundholm N."/>
            <person name="Nishiyama T."/>
            <person name="Yang H."/>
            <person name="Hasebe M."/>
            <person name="Li S."/>
            <person name="Pierce S.K."/>
            <person name="Wang J."/>
        </authorList>
    </citation>
    <scope>NUCLEOTIDE SEQUENCE [LARGE SCALE GENOMIC DNA]</scope>
    <source>
        <strain evidence="5">EC2010</strain>
        <tissue evidence="5">Whole organism of an adult</tissue>
    </source>
</reference>
<keyword evidence="6" id="KW-1185">Reference proteome</keyword>
<evidence type="ECO:0000313" key="5">
    <source>
        <dbReference type="EMBL" id="RUS80040.1"/>
    </source>
</evidence>